<dbReference type="AlphaFoldDB" id="A0A482XP01"/>
<evidence type="ECO:0000313" key="2">
    <source>
        <dbReference type="EMBL" id="RZF47344.1"/>
    </source>
</evidence>
<dbReference type="InterPro" id="IPR007110">
    <property type="entry name" value="Ig-like_dom"/>
</dbReference>
<dbReference type="Gene3D" id="2.60.40.10">
    <property type="entry name" value="Immunoglobulins"/>
    <property type="match status" value="1"/>
</dbReference>
<dbReference type="SMR" id="A0A482XP01"/>
<name>A0A482XP01_LAOST</name>
<dbReference type="Pfam" id="PF00047">
    <property type="entry name" value="ig"/>
    <property type="match status" value="1"/>
</dbReference>
<dbReference type="PROSITE" id="PS50835">
    <property type="entry name" value="IG_LIKE"/>
    <property type="match status" value="1"/>
</dbReference>
<dbReference type="InParanoid" id="A0A482XP01"/>
<dbReference type="InterPro" id="IPR013151">
    <property type="entry name" value="Immunoglobulin_dom"/>
</dbReference>
<dbReference type="EMBL" id="QKKF02004477">
    <property type="protein sequence ID" value="RZF47344.1"/>
    <property type="molecule type" value="Genomic_DNA"/>
</dbReference>
<organism evidence="2 3">
    <name type="scientific">Laodelphax striatellus</name>
    <name type="common">Small brown planthopper</name>
    <name type="synonym">Delphax striatella</name>
    <dbReference type="NCBI Taxonomy" id="195883"/>
    <lineage>
        <taxon>Eukaryota</taxon>
        <taxon>Metazoa</taxon>
        <taxon>Ecdysozoa</taxon>
        <taxon>Arthropoda</taxon>
        <taxon>Hexapoda</taxon>
        <taxon>Insecta</taxon>
        <taxon>Pterygota</taxon>
        <taxon>Neoptera</taxon>
        <taxon>Paraneoptera</taxon>
        <taxon>Hemiptera</taxon>
        <taxon>Auchenorrhyncha</taxon>
        <taxon>Fulgoroidea</taxon>
        <taxon>Delphacidae</taxon>
        <taxon>Criomorphinae</taxon>
        <taxon>Laodelphax</taxon>
    </lineage>
</organism>
<dbReference type="OrthoDB" id="10056271at2759"/>
<sequence length="119" mass="13437">MRLCFVSLTNAVELVIKPSENVQKKAVGKTLLLTCNLEGGDYSLLSEFEWRDPFNQVINSEMRRVIMPMTTERWADNKLALIIPQMKEEGSGNYTCSGVYAKSQKLTKSVTLQTFGEIL</sequence>
<keyword evidence="3" id="KW-1185">Reference proteome</keyword>
<protein>
    <recommendedName>
        <fullName evidence="1">Ig-like domain-containing protein</fullName>
    </recommendedName>
</protein>
<proteinExistence type="predicted"/>
<reference evidence="2 3" key="1">
    <citation type="journal article" date="2017" name="Gigascience">
        <title>Genome sequence of the small brown planthopper, Laodelphax striatellus.</title>
        <authorList>
            <person name="Zhu J."/>
            <person name="Jiang F."/>
            <person name="Wang X."/>
            <person name="Yang P."/>
            <person name="Bao Y."/>
            <person name="Zhao W."/>
            <person name="Wang W."/>
            <person name="Lu H."/>
            <person name="Wang Q."/>
            <person name="Cui N."/>
            <person name="Li J."/>
            <person name="Chen X."/>
            <person name="Luo L."/>
            <person name="Yu J."/>
            <person name="Kang L."/>
            <person name="Cui F."/>
        </authorList>
    </citation>
    <scope>NUCLEOTIDE SEQUENCE [LARGE SCALE GENOMIC DNA]</scope>
    <source>
        <strain evidence="2">Lst14</strain>
    </source>
</reference>
<dbReference type="Proteomes" id="UP000291343">
    <property type="component" value="Unassembled WGS sequence"/>
</dbReference>
<gene>
    <name evidence="2" type="ORF">LSTR_LSTR014508</name>
</gene>
<evidence type="ECO:0000259" key="1">
    <source>
        <dbReference type="PROSITE" id="PS50835"/>
    </source>
</evidence>
<dbReference type="InterPro" id="IPR013783">
    <property type="entry name" value="Ig-like_fold"/>
</dbReference>
<comment type="caution">
    <text evidence="2">The sequence shown here is derived from an EMBL/GenBank/DDBJ whole genome shotgun (WGS) entry which is preliminary data.</text>
</comment>
<evidence type="ECO:0000313" key="3">
    <source>
        <dbReference type="Proteomes" id="UP000291343"/>
    </source>
</evidence>
<dbReference type="SUPFAM" id="SSF48726">
    <property type="entry name" value="Immunoglobulin"/>
    <property type="match status" value="1"/>
</dbReference>
<dbReference type="STRING" id="195883.A0A482XP01"/>
<feature type="domain" description="Ig-like" evidence="1">
    <location>
        <begin position="18"/>
        <end position="107"/>
    </location>
</feature>
<accession>A0A482XP01</accession>
<dbReference type="InterPro" id="IPR036179">
    <property type="entry name" value="Ig-like_dom_sf"/>
</dbReference>